<dbReference type="AlphaFoldDB" id="A0A1H7UMI6"/>
<evidence type="ECO:0000313" key="3">
    <source>
        <dbReference type="EMBL" id="SEL98173.1"/>
    </source>
</evidence>
<organism evidence="3 4">
    <name type="scientific">Streptacidiphilus jiangxiensis</name>
    <dbReference type="NCBI Taxonomy" id="235985"/>
    <lineage>
        <taxon>Bacteria</taxon>
        <taxon>Bacillati</taxon>
        <taxon>Actinomycetota</taxon>
        <taxon>Actinomycetes</taxon>
        <taxon>Kitasatosporales</taxon>
        <taxon>Streptomycetaceae</taxon>
        <taxon>Streptacidiphilus</taxon>
    </lineage>
</organism>
<sequence length="511" mass="53658">MAPTLRELLDHPRLGLTLLVAGEGLDRTVRWVHASDLADPTPFLEPGLVLLTTWLLPRDEAATDAYVAALRAAGLVGLGFGYDATPRQPGCPPALVAAARRHGMPLFEVPVATPFIAVMRAVADAVAAQEHARARELQRAAQELTRAAAADDGARRVVMRLARAVDGWAVLVSPAGRAVHASPHQAVRRLPALADDIARLVRGGPHSSASLGVDGSPVLLQTLGIDRVRGLLAVGRGTASLPGAETFDPQARAIVDTAASLLTIRLERSRAQYAAERAVHDAVLALALAGRVTEAATVFERLGEQLPAGPLRLHLVAGPPEGHDALIRAVAAAAAQSREVQLSAGTADGHLAVIAPAEGALEAALPALAAQADAAVGSSAAHDDDGLQPAIEEARQALDAAHGSTPGPPRRHVRFDDLTRGRLLGLLGQDRLRTWADHVLAPLGDADRETLRAWLAHSTSVQETATTLGVHRNTVRQRLERIRELLDGDLDDPVQRAELLLALHTPPASSG</sequence>
<evidence type="ECO:0000313" key="4">
    <source>
        <dbReference type="Proteomes" id="UP000183015"/>
    </source>
</evidence>
<evidence type="ECO:0000259" key="1">
    <source>
        <dbReference type="Pfam" id="PF07905"/>
    </source>
</evidence>
<dbReference type="InterPro" id="IPR042070">
    <property type="entry name" value="PucR_C-HTH_sf"/>
</dbReference>
<proteinExistence type="predicted"/>
<protein>
    <submittedName>
        <fullName evidence="3">Purine catabolism regulatory protein</fullName>
    </submittedName>
</protein>
<dbReference type="PANTHER" id="PTHR33744:SF1">
    <property type="entry name" value="DNA-BINDING TRANSCRIPTIONAL ACTIVATOR ADER"/>
    <property type="match status" value="1"/>
</dbReference>
<name>A0A1H7UMI6_STRJI</name>
<gene>
    <name evidence="3" type="ORF">SAMN05414137_11652</name>
</gene>
<feature type="domain" description="Purine catabolism PurC-like" evidence="1">
    <location>
        <begin position="7"/>
        <end position="125"/>
    </location>
</feature>
<dbReference type="InterPro" id="IPR025736">
    <property type="entry name" value="PucR_C-HTH_dom"/>
</dbReference>
<dbReference type="eggNOG" id="COG2508">
    <property type="taxonomic scope" value="Bacteria"/>
</dbReference>
<feature type="domain" description="PucR C-terminal helix-turn-helix" evidence="2">
    <location>
        <begin position="449"/>
        <end position="504"/>
    </location>
</feature>
<dbReference type="RefSeq" id="WP_042445001.1">
    <property type="nucleotide sequence ID" value="NZ_BBPN01000008.1"/>
</dbReference>
<accession>A0A1H7UMI6</accession>
<reference evidence="4" key="1">
    <citation type="submission" date="2016-10" db="EMBL/GenBank/DDBJ databases">
        <authorList>
            <person name="Varghese N."/>
        </authorList>
    </citation>
    <scope>NUCLEOTIDE SEQUENCE [LARGE SCALE GENOMIC DNA]</scope>
    <source>
        <strain evidence="4">DSM 45096 / BCRC 16803 / CGMCC 4.1857 / CIP 109030 / JCM 12277 / KCTC 19219 / NBRC 100920 / 33214</strain>
    </source>
</reference>
<dbReference type="InterPro" id="IPR012914">
    <property type="entry name" value="PucR_dom"/>
</dbReference>
<keyword evidence="4" id="KW-1185">Reference proteome</keyword>
<evidence type="ECO:0000259" key="2">
    <source>
        <dbReference type="Pfam" id="PF13556"/>
    </source>
</evidence>
<dbReference type="STRING" id="235985.SAMN05414137_11652"/>
<dbReference type="InterPro" id="IPR013324">
    <property type="entry name" value="RNA_pol_sigma_r3/r4-like"/>
</dbReference>
<dbReference type="OrthoDB" id="8450798at2"/>
<dbReference type="PANTHER" id="PTHR33744">
    <property type="entry name" value="CARBOHYDRATE DIACID REGULATOR"/>
    <property type="match status" value="1"/>
</dbReference>
<dbReference type="Proteomes" id="UP000183015">
    <property type="component" value="Unassembled WGS sequence"/>
</dbReference>
<dbReference type="InterPro" id="IPR051448">
    <property type="entry name" value="CdaR-like_regulators"/>
</dbReference>
<dbReference type="SUPFAM" id="SSF88659">
    <property type="entry name" value="Sigma3 and sigma4 domains of RNA polymerase sigma factors"/>
    <property type="match status" value="1"/>
</dbReference>
<dbReference type="Pfam" id="PF13556">
    <property type="entry name" value="HTH_30"/>
    <property type="match status" value="1"/>
</dbReference>
<dbReference type="Gene3D" id="1.10.10.2840">
    <property type="entry name" value="PucR C-terminal helix-turn-helix domain"/>
    <property type="match status" value="1"/>
</dbReference>
<dbReference type="Pfam" id="PF07905">
    <property type="entry name" value="PucR"/>
    <property type="match status" value="1"/>
</dbReference>
<dbReference type="EMBL" id="FOAZ01000016">
    <property type="protein sequence ID" value="SEL98173.1"/>
    <property type="molecule type" value="Genomic_DNA"/>
</dbReference>